<evidence type="ECO:0000256" key="6">
    <source>
        <dbReference type="ARBA" id="ARBA00023014"/>
    </source>
</evidence>
<dbReference type="Pfam" id="PF04055">
    <property type="entry name" value="Radical_SAM"/>
    <property type="match status" value="1"/>
</dbReference>
<dbReference type="Gene3D" id="3.20.20.70">
    <property type="entry name" value="Aldolase class I"/>
    <property type="match status" value="1"/>
</dbReference>
<proteinExistence type="predicted"/>
<evidence type="ECO:0000256" key="1">
    <source>
        <dbReference type="ARBA" id="ARBA00001966"/>
    </source>
</evidence>
<evidence type="ECO:0000256" key="3">
    <source>
        <dbReference type="ARBA" id="ARBA00022691"/>
    </source>
</evidence>
<protein>
    <submittedName>
        <fullName evidence="8">Radical SAM/SPASM domain-containing protein</fullName>
    </submittedName>
</protein>
<dbReference type="PROSITE" id="PS51918">
    <property type="entry name" value="RADICAL_SAM"/>
    <property type="match status" value="1"/>
</dbReference>
<dbReference type="PANTHER" id="PTHR43787:SF10">
    <property type="entry name" value="COFACTOR MODIFYING PROTEIN"/>
    <property type="match status" value="1"/>
</dbReference>
<dbReference type="EMBL" id="JAAGRR010000141">
    <property type="protein sequence ID" value="NDY43271.1"/>
    <property type="molecule type" value="Genomic_DNA"/>
</dbReference>
<keyword evidence="6" id="KW-0411">Iron-sulfur</keyword>
<dbReference type="CDD" id="cd01335">
    <property type="entry name" value="Radical_SAM"/>
    <property type="match status" value="1"/>
</dbReference>
<dbReference type="SUPFAM" id="SSF102114">
    <property type="entry name" value="Radical SAM enzymes"/>
    <property type="match status" value="1"/>
</dbReference>
<dbReference type="SFLD" id="SFLDS00029">
    <property type="entry name" value="Radical_SAM"/>
    <property type="match status" value="1"/>
</dbReference>
<dbReference type="InterPro" id="IPR023885">
    <property type="entry name" value="4Fe4S-binding_SPASM_dom"/>
</dbReference>
<evidence type="ECO:0000313" key="8">
    <source>
        <dbReference type="EMBL" id="NDY43271.1"/>
    </source>
</evidence>
<dbReference type="SFLD" id="SFLDG01067">
    <property type="entry name" value="SPASM/twitch_domain_containing"/>
    <property type="match status" value="1"/>
</dbReference>
<evidence type="ECO:0000256" key="2">
    <source>
        <dbReference type="ARBA" id="ARBA00022485"/>
    </source>
</evidence>
<keyword evidence="3" id="KW-0949">S-adenosyl-L-methionine</keyword>
<dbReference type="GO" id="GO:0046872">
    <property type="term" value="F:metal ion binding"/>
    <property type="evidence" value="ECO:0007669"/>
    <property type="project" value="UniProtKB-KW"/>
</dbReference>
<dbReference type="InterPro" id="IPR058240">
    <property type="entry name" value="rSAM_sf"/>
</dbReference>
<dbReference type="CDD" id="cd21109">
    <property type="entry name" value="SPASM"/>
    <property type="match status" value="1"/>
</dbReference>
<dbReference type="RefSeq" id="WP_163299381.1">
    <property type="nucleotide sequence ID" value="NZ_JAAGRR010000141.1"/>
</dbReference>
<evidence type="ECO:0000256" key="4">
    <source>
        <dbReference type="ARBA" id="ARBA00022723"/>
    </source>
</evidence>
<accession>A0A6N9TPR8</accession>
<dbReference type="AlphaFoldDB" id="A0A6N9TPR8"/>
<keyword evidence="9" id="KW-1185">Reference proteome</keyword>
<comment type="cofactor">
    <cofactor evidence="1">
        <name>[4Fe-4S] cluster</name>
        <dbReference type="ChEBI" id="CHEBI:49883"/>
    </cofactor>
</comment>
<dbReference type="InterPro" id="IPR007197">
    <property type="entry name" value="rSAM"/>
</dbReference>
<dbReference type="Pfam" id="PF13186">
    <property type="entry name" value="SPASM"/>
    <property type="match status" value="1"/>
</dbReference>
<keyword evidence="2" id="KW-0004">4Fe-4S</keyword>
<comment type="caution">
    <text evidence="8">The sequence shown here is derived from an EMBL/GenBank/DDBJ whole genome shotgun (WGS) entry which is preliminary data.</text>
</comment>
<reference evidence="8 9" key="1">
    <citation type="submission" date="2020-02" db="EMBL/GenBank/DDBJ databases">
        <title>Comparative genomics of sulfur disproportionating microorganisms.</title>
        <authorList>
            <person name="Ward L.M."/>
            <person name="Bertran E."/>
            <person name="Johnston D.T."/>
        </authorList>
    </citation>
    <scope>NUCLEOTIDE SEQUENCE [LARGE SCALE GENOMIC DNA]</scope>
    <source>
        <strain evidence="8 9">DSM 100025</strain>
    </source>
</reference>
<name>A0A6N9TPR8_DISTH</name>
<dbReference type="Proteomes" id="UP000469346">
    <property type="component" value="Unassembled WGS sequence"/>
</dbReference>
<feature type="domain" description="Radical SAM core" evidence="7">
    <location>
        <begin position="142"/>
        <end position="392"/>
    </location>
</feature>
<dbReference type="GO" id="GO:0003824">
    <property type="term" value="F:catalytic activity"/>
    <property type="evidence" value="ECO:0007669"/>
    <property type="project" value="InterPro"/>
</dbReference>
<dbReference type="PANTHER" id="PTHR43787">
    <property type="entry name" value="FEMO COFACTOR BIOSYNTHESIS PROTEIN NIFB-RELATED"/>
    <property type="match status" value="1"/>
</dbReference>
<dbReference type="GO" id="GO:0051539">
    <property type="term" value="F:4 iron, 4 sulfur cluster binding"/>
    <property type="evidence" value="ECO:0007669"/>
    <property type="project" value="UniProtKB-KW"/>
</dbReference>
<gene>
    <name evidence="8" type="ORF">G3N55_10510</name>
</gene>
<sequence>MSRPGSIEDADVPGAARWRVVLPPGEAPPPVGEVAVRLFERGAPAWATPWAEWRFAPPAGPLVAVEVDLRCPDLLGARLLTRDGAAVAVDHACPEPGRLPAAIDLLLSVSTPAGDRVLRRASAEVPRRVQQSSAEAVRLGSAPAIEWFFLELTTACNYACTYCPRPLLTRPQGAMPFDRARAALEMIAAYRRRHPLLQNYAEARHPVFLHVMGEPLLYPRLVELLAHGRGLGLDFALVTNASLLTPEVGAALLDVGVHSVVMSLNAPDARSYAATGAGAPFDEVVRNIQAFVAERARRDAVLPRVEIQLLSSRGAEIAAGPLVETPAQVQEQLAFWSDLVRDVEAEAGAAAPAGREAATWPRALEQPPWDPAHYLPIGRHVWLVVKRACNFANALLPPGRGVRPAGTGRCLFGAPERTFCIFWDGTASFCSLDYDNEVNLGDVFEHGIEALWAGRRMSRIRDLMRRGRLPEALCRRCLGRVVPASAVPRPGRRPT</sequence>
<evidence type="ECO:0000259" key="7">
    <source>
        <dbReference type="PROSITE" id="PS51918"/>
    </source>
</evidence>
<dbReference type="InterPro" id="IPR013785">
    <property type="entry name" value="Aldolase_TIM"/>
</dbReference>
<evidence type="ECO:0000256" key="5">
    <source>
        <dbReference type="ARBA" id="ARBA00023004"/>
    </source>
</evidence>
<evidence type="ECO:0000313" key="9">
    <source>
        <dbReference type="Proteomes" id="UP000469346"/>
    </source>
</evidence>
<keyword evidence="5" id="KW-0408">Iron</keyword>
<organism evidence="8 9">
    <name type="scientific">Dissulfurirhabdus thermomarina</name>
    <dbReference type="NCBI Taxonomy" id="1765737"/>
    <lineage>
        <taxon>Bacteria</taxon>
        <taxon>Deltaproteobacteria</taxon>
        <taxon>Dissulfurirhabdaceae</taxon>
        <taxon>Dissulfurirhabdus</taxon>
    </lineage>
</organism>
<keyword evidence="4" id="KW-0479">Metal-binding</keyword>